<organism evidence="1 2">
    <name type="scientific">Dallia pectoralis</name>
    <name type="common">Alaska blackfish</name>
    <dbReference type="NCBI Taxonomy" id="75939"/>
    <lineage>
        <taxon>Eukaryota</taxon>
        <taxon>Metazoa</taxon>
        <taxon>Chordata</taxon>
        <taxon>Craniata</taxon>
        <taxon>Vertebrata</taxon>
        <taxon>Euteleostomi</taxon>
        <taxon>Actinopterygii</taxon>
        <taxon>Neopterygii</taxon>
        <taxon>Teleostei</taxon>
        <taxon>Protacanthopterygii</taxon>
        <taxon>Esociformes</taxon>
        <taxon>Umbridae</taxon>
        <taxon>Dallia</taxon>
    </lineage>
</organism>
<gene>
    <name evidence="1" type="ORF">DPEC_G00018490</name>
</gene>
<evidence type="ECO:0000313" key="1">
    <source>
        <dbReference type="EMBL" id="KAJ8014709.1"/>
    </source>
</evidence>
<dbReference type="Proteomes" id="UP001157502">
    <property type="component" value="Chromosome 2"/>
</dbReference>
<comment type="caution">
    <text evidence="1">The sequence shown here is derived from an EMBL/GenBank/DDBJ whole genome shotgun (WGS) entry which is preliminary data.</text>
</comment>
<proteinExistence type="predicted"/>
<keyword evidence="2" id="KW-1185">Reference proteome</keyword>
<accession>A0ACC2HFF2</accession>
<name>A0ACC2HFF2_DALPE</name>
<protein>
    <submittedName>
        <fullName evidence="1">Uncharacterized protein</fullName>
    </submittedName>
</protein>
<dbReference type="EMBL" id="CM055729">
    <property type="protein sequence ID" value="KAJ8014709.1"/>
    <property type="molecule type" value="Genomic_DNA"/>
</dbReference>
<sequence length="111" mass="11963">MGIHLVPITPPLRVNALDGKPVLRRLQEHRLFVKLEKSEFHVTTISFLGAVLTPVGVKLDGSKNSSIIHEYEATGSPLRPGLIVSTGQLSCVGRSVLCDTALAARVESSYT</sequence>
<evidence type="ECO:0000313" key="2">
    <source>
        <dbReference type="Proteomes" id="UP001157502"/>
    </source>
</evidence>
<reference evidence="1" key="1">
    <citation type="submission" date="2021-05" db="EMBL/GenBank/DDBJ databases">
        <authorList>
            <person name="Pan Q."/>
            <person name="Jouanno E."/>
            <person name="Zahm M."/>
            <person name="Klopp C."/>
            <person name="Cabau C."/>
            <person name="Louis A."/>
            <person name="Berthelot C."/>
            <person name="Parey E."/>
            <person name="Roest Crollius H."/>
            <person name="Montfort J."/>
            <person name="Robinson-Rechavi M."/>
            <person name="Bouchez O."/>
            <person name="Lampietro C."/>
            <person name="Lopez Roques C."/>
            <person name="Donnadieu C."/>
            <person name="Postlethwait J."/>
            <person name="Bobe J."/>
            <person name="Dillon D."/>
            <person name="Chandos A."/>
            <person name="von Hippel F."/>
            <person name="Guiguen Y."/>
        </authorList>
    </citation>
    <scope>NUCLEOTIDE SEQUENCE</scope>
    <source>
        <strain evidence="1">YG-Jan2019</strain>
    </source>
</reference>